<evidence type="ECO:0000313" key="1">
    <source>
        <dbReference type="EMBL" id="NMY13545.1"/>
    </source>
</evidence>
<proteinExistence type="predicted"/>
<dbReference type="Proteomes" id="UP000537729">
    <property type="component" value="Unassembled WGS sequence"/>
</dbReference>
<gene>
    <name evidence="1" type="ORF">HBO38_35055</name>
</gene>
<sequence length="92" mass="10749">MKLIKLSRIDNDNCRVYYREAENRLLCYQQAMRGTYELFVCSRDGEPSHAIDQKTHKIDAFPSTKCATAIGFQSWYLKERLFGFMCVVAPYP</sequence>
<reference evidence="1 2" key="1">
    <citation type="journal article" date="2020" name="Front. Microbiol.">
        <title>Genetic Organization of the aprX-lipA2 Operon Affects the Proteolytic Potential of Pseudomonas Species in Milk.</title>
        <authorList>
            <person name="Maier C."/>
            <person name="Huptas C."/>
            <person name="von Neubeck M."/>
            <person name="Scherer S."/>
            <person name="Wenning M."/>
            <person name="Lucking G."/>
        </authorList>
    </citation>
    <scope>NUCLEOTIDE SEQUENCE [LARGE SCALE GENOMIC DNA]</scope>
    <source>
        <strain evidence="1 2">DSM 16272</strain>
    </source>
</reference>
<accession>A0A7Y1AD36</accession>
<organism evidence="1 2">
    <name type="scientific">Pseudomonas veronii</name>
    <dbReference type="NCBI Taxonomy" id="76761"/>
    <lineage>
        <taxon>Bacteria</taxon>
        <taxon>Pseudomonadati</taxon>
        <taxon>Pseudomonadota</taxon>
        <taxon>Gammaproteobacteria</taxon>
        <taxon>Pseudomonadales</taxon>
        <taxon>Pseudomonadaceae</taxon>
        <taxon>Pseudomonas</taxon>
    </lineage>
</organism>
<name>A0A7Y1AD36_PSEVE</name>
<dbReference type="RefSeq" id="WP_169886641.1">
    <property type="nucleotide sequence ID" value="NZ_JAAQWG010000104.1"/>
</dbReference>
<comment type="caution">
    <text evidence="1">The sequence shown here is derived from an EMBL/GenBank/DDBJ whole genome shotgun (WGS) entry which is preliminary data.</text>
</comment>
<dbReference type="EMBL" id="JAAQWG010000104">
    <property type="protein sequence ID" value="NMY13545.1"/>
    <property type="molecule type" value="Genomic_DNA"/>
</dbReference>
<dbReference type="AlphaFoldDB" id="A0A7Y1AD36"/>
<protein>
    <submittedName>
        <fullName evidence="1">Uncharacterized protein</fullName>
    </submittedName>
</protein>
<evidence type="ECO:0000313" key="2">
    <source>
        <dbReference type="Proteomes" id="UP000537729"/>
    </source>
</evidence>